<dbReference type="KEGG" id="stac:ABII15_04135"/>
<name>A0AAU8ILD0_9ACTN</name>
<feature type="transmembrane region" description="Helical" evidence="1">
    <location>
        <begin position="90"/>
        <end position="115"/>
    </location>
</feature>
<evidence type="ECO:0000313" key="2">
    <source>
        <dbReference type="EMBL" id="XCJ69208.1"/>
    </source>
</evidence>
<accession>A0AAU8ILD0</accession>
<organism evidence="2">
    <name type="scientific">Streptomyces tabacisoli</name>
    <dbReference type="NCBI Taxonomy" id="3156398"/>
    <lineage>
        <taxon>Bacteria</taxon>
        <taxon>Bacillati</taxon>
        <taxon>Actinomycetota</taxon>
        <taxon>Actinomycetes</taxon>
        <taxon>Kitasatosporales</taxon>
        <taxon>Streptomycetaceae</taxon>
        <taxon>Streptomyces</taxon>
    </lineage>
</organism>
<keyword evidence="1" id="KW-0472">Membrane</keyword>
<dbReference type="AlphaFoldDB" id="A0AAU8ILD0"/>
<dbReference type="EMBL" id="CP159534">
    <property type="protein sequence ID" value="XCJ69208.1"/>
    <property type="molecule type" value="Genomic_DNA"/>
</dbReference>
<feature type="transmembrane region" description="Helical" evidence="1">
    <location>
        <begin position="121"/>
        <end position="139"/>
    </location>
</feature>
<evidence type="ECO:0008006" key="3">
    <source>
        <dbReference type="Google" id="ProtNLM"/>
    </source>
</evidence>
<evidence type="ECO:0000256" key="1">
    <source>
        <dbReference type="SAM" id="Phobius"/>
    </source>
</evidence>
<feature type="transmembrane region" description="Helical" evidence="1">
    <location>
        <begin position="51"/>
        <end position="69"/>
    </location>
</feature>
<keyword evidence="1" id="KW-1133">Transmembrane helix</keyword>
<protein>
    <recommendedName>
        <fullName evidence="3">Integral membrane protein</fullName>
    </recommendedName>
</protein>
<feature type="transmembrane region" description="Helical" evidence="1">
    <location>
        <begin position="151"/>
        <end position="172"/>
    </location>
</feature>
<gene>
    <name evidence="2" type="ORF">ABII15_04135</name>
</gene>
<sequence length="174" mass="17679">MTDGSTGPDTGAHERAEVWGERLKERIYASLTLLAVLVGLAMSGHPSHSGAVVAVAVTALGLWLATLVADLQAHPVAHRSRPGAHEIRHVLFVSSPLLTSAVGPLLLIGLSAAGALHLDTALWISVYSEVAALALWGFAGGRSVGAGVLRATVTGVLNAVIGLGVVGVKLLAGH</sequence>
<proteinExistence type="predicted"/>
<dbReference type="RefSeq" id="WP_353940893.1">
    <property type="nucleotide sequence ID" value="NZ_CP159534.1"/>
</dbReference>
<reference evidence="2" key="1">
    <citation type="submission" date="2024-06" db="EMBL/GenBank/DDBJ databases">
        <title>Streptomyces sp. strain HUAS MG91 genome sequences.</title>
        <authorList>
            <person name="Mo P."/>
        </authorList>
    </citation>
    <scope>NUCLEOTIDE SEQUENCE</scope>
    <source>
        <strain evidence="2">HUAS MG91</strain>
    </source>
</reference>
<keyword evidence="1" id="KW-0812">Transmembrane</keyword>